<dbReference type="InParanoid" id="A0A2P5FMS6"/>
<evidence type="ECO:0000313" key="2">
    <source>
        <dbReference type="EMBL" id="PON99108.1"/>
    </source>
</evidence>
<comment type="caution">
    <text evidence="2">The sequence shown here is derived from an EMBL/GenBank/DDBJ whole genome shotgun (WGS) entry which is preliminary data.</text>
</comment>
<feature type="signal peptide" evidence="1">
    <location>
        <begin position="1"/>
        <end position="22"/>
    </location>
</feature>
<organism evidence="2 3">
    <name type="scientific">Trema orientale</name>
    <name type="common">Charcoal tree</name>
    <name type="synonym">Celtis orientalis</name>
    <dbReference type="NCBI Taxonomy" id="63057"/>
    <lineage>
        <taxon>Eukaryota</taxon>
        <taxon>Viridiplantae</taxon>
        <taxon>Streptophyta</taxon>
        <taxon>Embryophyta</taxon>
        <taxon>Tracheophyta</taxon>
        <taxon>Spermatophyta</taxon>
        <taxon>Magnoliopsida</taxon>
        <taxon>eudicotyledons</taxon>
        <taxon>Gunneridae</taxon>
        <taxon>Pentapetalae</taxon>
        <taxon>rosids</taxon>
        <taxon>fabids</taxon>
        <taxon>Rosales</taxon>
        <taxon>Cannabaceae</taxon>
        <taxon>Trema</taxon>
    </lineage>
</organism>
<proteinExistence type="predicted"/>
<dbReference type="Proteomes" id="UP000237000">
    <property type="component" value="Unassembled WGS sequence"/>
</dbReference>
<reference evidence="3" key="1">
    <citation type="submission" date="2016-06" db="EMBL/GenBank/DDBJ databases">
        <title>Parallel loss of symbiosis genes in relatives of nitrogen-fixing non-legume Parasponia.</title>
        <authorList>
            <person name="Van Velzen R."/>
            <person name="Holmer R."/>
            <person name="Bu F."/>
            <person name="Rutten L."/>
            <person name="Van Zeijl A."/>
            <person name="Liu W."/>
            <person name="Santuari L."/>
            <person name="Cao Q."/>
            <person name="Sharma T."/>
            <person name="Shen D."/>
            <person name="Roswanjaya Y."/>
            <person name="Wardhani T."/>
            <person name="Kalhor M.S."/>
            <person name="Jansen J."/>
            <person name="Van den Hoogen J."/>
            <person name="Gungor B."/>
            <person name="Hartog M."/>
            <person name="Hontelez J."/>
            <person name="Verver J."/>
            <person name="Yang W.-C."/>
            <person name="Schijlen E."/>
            <person name="Repin R."/>
            <person name="Schilthuizen M."/>
            <person name="Schranz E."/>
            <person name="Heidstra R."/>
            <person name="Miyata K."/>
            <person name="Fedorova E."/>
            <person name="Kohlen W."/>
            <person name="Bisseling T."/>
            <person name="Smit S."/>
            <person name="Geurts R."/>
        </authorList>
    </citation>
    <scope>NUCLEOTIDE SEQUENCE [LARGE SCALE GENOMIC DNA]</scope>
    <source>
        <strain evidence="3">cv. RG33-2</strain>
    </source>
</reference>
<dbReference type="OrthoDB" id="1578197at2759"/>
<keyword evidence="3" id="KW-1185">Reference proteome</keyword>
<accession>A0A2P5FMS6</accession>
<evidence type="ECO:0000256" key="1">
    <source>
        <dbReference type="SAM" id="SignalP"/>
    </source>
</evidence>
<dbReference type="EMBL" id="JXTC01000020">
    <property type="protein sequence ID" value="PON99108.1"/>
    <property type="molecule type" value="Genomic_DNA"/>
</dbReference>
<gene>
    <name evidence="2" type="ORF">TorRG33x02_049680</name>
</gene>
<evidence type="ECO:0000313" key="3">
    <source>
        <dbReference type="Proteomes" id="UP000237000"/>
    </source>
</evidence>
<dbReference type="AlphaFoldDB" id="A0A2P5FMS6"/>
<feature type="chain" id="PRO_5015117779" evidence="1">
    <location>
        <begin position="23"/>
        <end position="106"/>
    </location>
</feature>
<sequence>MVMSRFWVRFALILLLFPSSETRPLNPSLLKRILIGRNEALIESARVLLDAELGKDEDAMATTGYNPSRRSPGGPDPWHHFQNDAAVINGKLSFVEFLLRDVNSMV</sequence>
<protein>
    <submittedName>
        <fullName evidence="2">Uncharacterized protein</fullName>
    </submittedName>
</protein>
<name>A0A2P5FMS6_TREOI</name>
<keyword evidence="1" id="KW-0732">Signal</keyword>